<accession>A0ABS1VDK3</accession>
<feature type="domain" description="Methyltransferase type 11" evidence="1">
    <location>
        <begin position="84"/>
        <end position="148"/>
    </location>
</feature>
<protein>
    <submittedName>
        <fullName evidence="2">Methyltransferase domain-containing protein</fullName>
    </submittedName>
</protein>
<keyword evidence="2" id="KW-0489">Methyltransferase</keyword>
<evidence type="ECO:0000259" key="1">
    <source>
        <dbReference type="Pfam" id="PF08241"/>
    </source>
</evidence>
<dbReference type="Gene3D" id="3.40.50.150">
    <property type="entry name" value="Vaccinia Virus protein VP39"/>
    <property type="match status" value="1"/>
</dbReference>
<keyword evidence="2" id="KW-0808">Transferase</keyword>
<dbReference type="Pfam" id="PF08241">
    <property type="entry name" value="Methyltransf_11"/>
    <property type="match status" value="1"/>
</dbReference>
<proteinExistence type="predicted"/>
<gene>
    <name evidence="2" type="ORF">JMJ55_29030</name>
</gene>
<dbReference type="EMBL" id="JAEUXJ010000035">
    <property type="protein sequence ID" value="MBL6459367.1"/>
    <property type="molecule type" value="Genomic_DNA"/>
</dbReference>
<comment type="caution">
    <text evidence="2">The sequence shown here is derived from an EMBL/GenBank/DDBJ whole genome shotgun (WGS) entry which is preliminary data.</text>
</comment>
<reference evidence="2 3" key="1">
    <citation type="submission" date="2021-01" db="EMBL/GenBank/DDBJ databases">
        <title>Belnapia mucosa sp. nov. and Belnapia arida sp. nov., isolated from the Tabernas Desert (Almeria, Spain).</title>
        <authorList>
            <person name="Molina-Menor E."/>
            <person name="Vidal-Verdu A."/>
            <person name="Calonge A."/>
            <person name="Satari L."/>
            <person name="Pereto Magraner J."/>
            <person name="Porcar Miralles M."/>
        </authorList>
    </citation>
    <scope>NUCLEOTIDE SEQUENCE [LARGE SCALE GENOMIC DNA]</scope>
    <source>
        <strain evidence="2 3">T6</strain>
    </source>
</reference>
<dbReference type="Proteomes" id="UP000606490">
    <property type="component" value="Unassembled WGS sequence"/>
</dbReference>
<dbReference type="GO" id="GO:0032259">
    <property type="term" value="P:methylation"/>
    <property type="evidence" value="ECO:0007669"/>
    <property type="project" value="UniProtKB-KW"/>
</dbReference>
<dbReference type="SUPFAM" id="SSF53335">
    <property type="entry name" value="S-adenosyl-L-methionine-dependent methyltransferases"/>
    <property type="match status" value="1"/>
</dbReference>
<organism evidence="2 3">
    <name type="scientific">Belnapia mucosa</name>
    <dbReference type="NCBI Taxonomy" id="2804532"/>
    <lineage>
        <taxon>Bacteria</taxon>
        <taxon>Pseudomonadati</taxon>
        <taxon>Pseudomonadota</taxon>
        <taxon>Alphaproteobacteria</taxon>
        <taxon>Acetobacterales</taxon>
        <taxon>Roseomonadaceae</taxon>
        <taxon>Belnapia</taxon>
    </lineage>
</organism>
<dbReference type="GO" id="GO:0008168">
    <property type="term" value="F:methyltransferase activity"/>
    <property type="evidence" value="ECO:0007669"/>
    <property type="project" value="UniProtKB-KW"/>
</dbReference>
<dbReference type="PANTHER" id="PTHR43036">
    <property type="entry name" value="OSJNBB0011N17.9 PROTEIN"/>
    <property type="match status" value="1"/>
</dbReference>
<dbReference type="RefSeq" id="WP_202829100.1">
    <property type="nucleotide sequence ID" value="NZ_JAEUXJ010000035.1"/>
</dbReference>
<dbReference type="InterPro" id="IPR013216">
    <property type="entry name" value="Methyltransf_11"/>
</dbReference>
<name>A0ABS1VDK3_9PROT</name>
<evidence type="ECO:0000313" key="2">
    <source>
        <dbReference type="EMBL" id="MBL6459367.1"/>
    </source>
</evidence>
<sequence>MTEDALPELPPRAFAKVDASADTLFYANPRFVTHIDDGAIAAVTRLYQALFPAGGTVLDLMSSWVSHLPKTVAFAEVIGQGMNAEELAANPQLDRWFVQDLNSGPRLPLPDASVDAVGICVSIQYLQRPVEVMREVVRVLRPGGVVAITFSNRCFPTKAVAIWQGLGGQDQCGLVALYLRRAGVPSVEALELVSPGKRGTDPLWAVIGRKDKRHEG</sequence>
<keyword evidence="3" id="KW-1185">Reference proteome</keyword>
<dbReference type="PANTHER" id="PTHR43036:SF2">
    <property type="entry name" value="OS04G0481300 PROTEIN"/>
    <property type="match status" value="1"/>
</dbReference>
<dbReference type="InterPro" id="IPR029063">
    <property type="entry name" value="SAM-dependent_MTases_sf"/>
</dbReference>
<evidence type="ECO:0000313" key="3">
    <source>
        <dbReference type="Proteomes" id="UP000606490"/>
    </source>
</evidence>